<evidence type="ECO:0008006" key="4">
    <source>
        <dbReference type="Google" id="ProtNLM"/>
    </source>
</evidence>
<dbReference type="Pfam" id="PF04392">
    <property type="entry name" value="ABC_sub_bind"/>
    <property type="match status" value="1"/>
</dbReference>
<gene>
    <name evidence="2" type="ORF">HV832_04435</name>
</gene>
<evidence type="ECO:0000313" key="3">
    <source>
        <dbReference type="Proteomes" id="UP000588051"/>
    </source>
</evidence>
<feature type="signal peptide" evidence="1">
    <location>
        <begin position="1"/>
        <end position="16"/>
    </location>
</feature>
<keyword evidence="3" id="KW-1185">Reference proteome</keyword>
<evidence type="ECO:0000313" key="2">
    <source>
        <dbReference type="EMBL" id="NVO77074.1"/>
    </source>
</evidence>
<dbReference type="RefSeq" id="WP_176802342.1">
    <property type="nucleotide sequence ID" value="NZ_JABXYJ010000002.1"/>
</dbReference>
<name>A0A850QKZ3_9BURK</name>
<dbReference type="EMBL" id="JABXYJ010000002">
    <property type="protein sequence ID" value="NVO77074.1"/>
    <property type="molecule type" value="Genomic_DNA"/>
</dbReference>
<sequence>MLTMFFLCAFSISCFAVESVTIVLSEEGGAYSEFATHLQNILTNSQKTSTRIIHVNNLSNDDLPRQASNQLFIAVGTPAMVVMAQKPAHLAVLNVLVPRASFMKTARQYNRQQDSRRFSAVFMDQSWTRQLRLIRISLAHRTRVGILLGKESAEYIPAIQSAAKEMDLSLHIEIVTDDAELLNALRKLLGNSDAILAVPDAHIYNRNNLPSILLTSYRQQIPLFGFSSSYVKAGALAAVYSQPAQISQQVAELIANLSGTVSLPPPQYPRYFSVNTNPQVARSLGINIEPEAELQRQLRQQTEQVQ</sequence>
<accession>A0A850QKZ3</accession>
<feature type="chain" id="PRO_5032586012" description="ABC transporter substrate-binding protein" evidence="1">
    <location>
        <begin position="17"/>
        <end position="306"/>
    </location>
</feature>
<dbReference type="PANTHER" id="PTHR35271">
    <property type="entry name" value="ABC TRANSPORTER, SUBSTRATE-BINDING LIPOPROTEIN-RELATED"/>
    <property type="match status" value="1"/>
</dbReference>
<dbReference type="InterPro" id="IPR007487">
    <property type="entry name" value="ABC_transpt-TYRBP-like"/>
</dbReference>
<protein>
    <recommendedName>
        <fullName evidence="4">ABC transporter substrate-binding protein</fullName>
    </recommendedName>
</protein>
<comment type="caution">
    <text evidence="2">The sequence shown here is derived from an EMBL/GenBank/DDBJ whole genome shotgun (WGS) entry which is preliminary data.</text>
</comment>
<dbReference type="Gene3D" id="3.40.50.2300">
    <property type="match status" value="1"/>
</dbReference>
<evidence type="ECO:0000256" key="1">
    <source>
        <dbReference type="SAM" id="SignalP"/>
    </source>
</evidence>
<reference evidence="2 3" key="1">
    <citation type="submission" date="2020-06" db="EMBL/GenBank/DDBJ databases">
        <authorList>
            <person name="Qiu C."/>
            <person name="Liu Z."/>
        </authorList>
    </citation>
    <scope>NUCLEOTIDE SEQUENCE [LARGE SCALE GENOMIC DNA]</scope>
    <source>
        <strain evidence="2 3">EM 1</strain>
    </source>
</reference>
<dbReference type="PANTHER" id="PTHR35271:SF1">
    <property type="entry name" value="ABC TRANSPORTER, SUBSTRATE-BINDING LIPOPROTEIN"/>
    <property type="match status" value="1"/>
</dbReference>
<dbReference type="Proteomes" id="UP000588051">
    <property type="component" value="Unassembled WGS sequence"/>
</dbReference>
<organism evidence="2 3">
    <name type="scientific">Undibacterium oligocarboniphilum</name>
    <dbReference type="NCBI Taxonomy" id="666702"/>
    <lineage>
        <taxon>Bacteria</taxon>
        <taxon>Pseudomonadati</taxon>
        <taxon>Pseudomonadota</taxon>
        <taxon>Betaproteobacteria</taxon>
        <taxon>Burkholderiales</taxon>
        <taxon>Oxalobacteraceae</taxon>
        <taxon>Undibacterium</taxon>
    </lineage>
</organism>
<keyword evidence="1" id="KW-0732">Signal</keyword>
<proteinExistence type="predicted"/>
<dbReference type="AlphaFoldDB" id="A0A850QKZ3"/>